<feature type="transmembrane region" description="Helical" evidence="1">
    <location>
        <begin position="148"/>
        <end position="170"/>
    </location>
</feature>
<keyword evidence="1" id="KW-1133">Transmembrane helix</keyword>
<dbReference type="NCBIfam" id="TIGR00254">
    <property type="entry name" value="GGDEF"/>
    <property type="match status" value="1"/>
</dbReference>
<dbReference type="SMART" id="SM00086">
    <property type="entry name" value="PAC"/>
    <property type="match status" value="1"/>
</dbReference>
<dbReference type="InterPro" id="IPR000700">
    <property type="entry name" value="PAS-assoc_C"/>
</dbReference>
<dbReference type="RefSeq" id="WP_031567653.1">
    <property type="nucleotide sequence ID" value="NZ_CAAAIS010000007.1"/>
</dbReference>
<reference evidence="6 7" key="1">
    <citation type="submission" date="2018-06" db="EMBL/GenBank/DDBJ databases">
        <authorList>
            <consortium name="Pathogen Informatics"/>
            <person name="Doyle S."/>
        </authorList>
    </citation>
    <scope>NUCLEOTIDE SEQUENCE [LARGE SCALE GENOMIC DNA]</scope>
    <source>
        <strain evidence="6 7">NCTC11532</strain>
    </source>
</reference>
<proteinExistence type="predicted"/>
<dbReference type="InterPro" id="IPR043128">
    <property type="entry name" value="Rev_trsase/Diguanyl_cyclase"/>
</dbReference>
<evidence type="ECO:0000259" key="2">
    <source>
        <dbReference type="PROSITE" id="PS50112"/>
    </source>
</evidence>
<dbReference type="InterPro" id="IPR013655">
    <property type="entry name" value="PAS_fold_3"/>
</dbReference>
<feature type="domain" description="EAL" evidence="4">
    <location>
        <begin position="761"/>
        <end position="1012"/>
    </location>
</feature>
<dbReference type="PROSITE" id="PS50883">
    <property type="entry name" value="EAL"/>
    <property type="match status" value="1"/>
</dbReference>
<evidence type="ECO:0000313" key="7">
    <source>
        <dbReference type="Proteomes" id="UP000255297"/>
    </source>
</evidence>
<feature type="transmembrane region" description="Helical" evidence="1">
    <location>
        <begin position="45"/>
        <end position="66"/>
    </location>
</feature>
<dbReference type="InterPro" id="IPR000160">
    <property type="entry name" value="GGDEF_dom"/>
</dbReference>
<name>A0A378LPY4_9GAMM</name>
<accession>A0A378LPY4</accession>
<feature type="transmembrane region" description="Helical" evidence="1">
    <location>
        <begin position="12"/>
        <end position="33"/>
    </location>
</feature>
<dbReference type="Pfam" id="PF00990">
    <property type="entry name" value="GGDEF"/>
    <property type="match status" value="1"/>
</dbReference>
<dbReference type="PROSITE" id="PS50887">
    <property type="entry name" value="GGDEF"/>
    <property type="match status" value="1"/>
</dbReference>
<organism evidence="6 7">
    <name type="scientific">Legionella wadsworthii</name>
    <dbReference type="NCBI Taxonomy" id="28088"/>
    <lineage>
        <taxon>Bacteria</taxon>
        <taxon>Pseudomonadati</taxon>
        <taxon>Pseudomonadota</taxon>
        <taxon>Gammaproteobacteria</taxon>
        <taxon>Legionellales</taxon>
        <taxon>Legionellaceae</taxon>
        <taxon>Legionella</taxon>
    </lineage>
</organism>
<dbReference type="SMART" id="SM00052">
    <property type="entry name" value="EAL"/>
    <property type="match status" value="1"/>
</dbReference>
<dbReference type="SUPFAM" id="SSF55073">
    <property type="entry name" value="Nucleotide cyclase"/>
    <property type="match status" value="1"/>
</dbReference>
<sequence>MDIEEAKLYGGYSAGLGIIIILLGFMVLIGWSFNISGLTNVLLKWGSMRVNAAICFIFTGVGILFIRSSSFNSANKTIVLLSALVIISICVLTLLEYFTARSIGIYGAVLSNPSITVPIPLRMTLLSSILFLFIGTAFILMLKKVNPWFFQTCLWIVFTGAFFSLCNYMNNFNGTSYTLFKMTTMPVGTTLLFVLSCIGMLLASPNTGIMNIILGQTTGGFVLRLILPFIILEPLLVSSIVNIGEDSNLYPHAFRHSMDTVASFILLSIIVAIICKLINQHQLKIDKSTQELQESERIFHEFAEKFKDAVLYRASIGADKLFYVSPAYEKIWGEPVEKLYKNPRQFYEMIVPEDQKQVANLFFKIQSESSIELNYRIHRSDGTIRHIFDKAYQLKDENGQPKYIIGIALDVTESMHSKKLKILEENIFDILKHEDRINIAIPNIARIISEFNGWDLYELWLIDESSHVLRCVNTWMGESKDMVHFHEKSEVYTFKIGEGLPGMAWQSQHLVIMPDYVELKGFHRAHAAKEAGLRGALGLPLISNNKVLGILNFFSMKQLNLSEEIKSFLERAGNLIGDFIYLKHTKEQIERVSRYDLLTNLLNRSAFTEVLETHIKDKETLIPVFILDIHRFRIINESQGHDQGDILLKQIASRVLSLAENNQVARLVADKFIMFSEKCHSYEEIEDLAEKYQQDFKKTFNIIGQEILLSVHLGIAIFPKDGKDAKTLINNANIALTYSKNRVEKKYQFFDPSMFAAVINQFKLGKELINALKEDQFVLYFQPQINLETNEISGAEALLRWNHPEKGLLSPSHFLPYAQENALMIQINEYVLRAVFRLVGAQWKGPPISVNISPEQFLNQYHLLEYLEQLLNEYRVDPKHIVLEITENMMMQNVQHNLTLLSALQETGFKISIDDFGTGYSSFSYIQRFKVDEIKIDKSFIHGIPTNLTNATIVKSIIRLFHSLETRVIAEGAETKQEVDYLKMHQCDSVQGYYFYKPLPLEQFLEVATQIKIIK</sequence>
<feature type="domain" description="GGDEF" evidence="5">
    <location>
        <begin position="620"/>
        <end position="752"/>
    </location>
</feature>
<dbReference type="CDD" id="cd01948">
    <property type="entry name" value="EAL"/>
    <property type="match status" value="1"/>
</dbReference>
<dbReference type="InterPro" id="IPR035919">
    <property type="entry name" value="EAL_sf"/>
</dbReference>
<evidence type="ECO:0000259" key="4">
    <source>
        <dbReference type="PROSITE" id="PS50883"/>
    </source>
</evidence>
<dbReference type="PROSITE" id="PS50112">
    <property type="entry name" value="PAS"/>
    <property type="match status" value="1"/>
</dbReference>
<evidence type="ECO:0000259" key="5">
    <source>
        <dbReference type="PROSITE" id="PS50887"/>
    </source>
</evidence>
<dbReference type="InterPro" id="IPR029787">
    <property type="entry name" value="Nucleotide_cyclase"/>
</dbReference>
<dbReference type="Pfam" id="PF08447">
    <property type="entry name" value="PAS_3"/>
    <property type="match status" value="1"/>
</dbReference>
<dbReference type="PANTHER" id="PTHR33121:SF70">
    <property type="entry name" value="SIGNALING PROTEIN YKOW"/>
    <property type="match status" value="1"/>
</dbReference>
<dbReference type="PANTHER" id="PTHR33121">
    <property type="entry name" value="CYCLIC DI-GMP PHOSPHODIESTERASE PDEF"/>
    <property type="match status" value="1"/>
</dbReference>
<feature type="transmembrane region" description="Helical" evidence="1">
    <location>
        <begin position="119"/>
        <end position="141"/>
    </location>
</feature>
<dbReference type="Gene3D" id="3.30.450.40">
    <property type="match status" value="1"/>
</dbReference>
<dbReference type="CDD" id="cd01949">
    <property type="entry name" value="GGDEF"/>
    <property type="match status" value="1"/>
</dbReference>
<feature type="transmembrane region" description="Helical" evidence="1">
    <location>
        <begin position="221"/>
        <end position="241"/>
    </location>
</feature>
<evidence type="ECO:0000259" key="3">
    <source>
        <dbReference type="PROSITE" id="PS50113"/>
    </source>
</evidence>
<feature type="domain" description="PAS" evidence="2">
    <location>
        <begin position="295"/>
        <end position="369"/>
    </location>
</feature>
<dbReference type="SUPFAM" id="SSF141868">
    <property type="entry name" value="EAL domain-like"/>
    <property type="match status" value="1"/>
</dbReference>
<keyword evidence="1" id="KW-0472">Membrane</keyword>
<dbReference type="Gene3D" id="3.20.20.450">
    <property type="entry name" value="EAL domain"/>
    <property type="match status" value="1"/>
</dbReference>
<gene>
    <name evidence="6" type="primary">cph2_4</name>
    <name evidence="6" type="ORF">NCTC11532_01010</name>
</gene>
<keyword evidence="7" id="KW-1185">Reference proteome</keyword>
<dbReference type="GO" id="GO:0071111">
    <property type="term" value="F:cyclic-guanylate-specific phosphodiesterase activity"/>
    <property type="evidence" value="ECO:0007669"/>
    <property type="project" value="InterPro"/>
</dbReference>
<dbReference type="InterPro" id="IPR035965">
    <property type="entry name" value="PAS-like_dom_sf"/>
</dbReference>
<feature type="domain" description="PAC" evidence="3">
    <location>
        <begin position="371"/>
        <end position="423"/>
    </location>
</feature>
<evidence type="ECO:0000256" key="1">
    <source>
        <dbReference type="SAM" id="Phobius"/>
    </source>
</evidence>
<dbReference type="Pfam" id="PF00563">
    <property type="entry name" value="EAL"/>
    <property type="match status" value="1"/>
</dbReference>
<evidence type="ECO:0000313" key="6">
    <source>
        <dbReference type="EMBL" id="STY28833.1"/>
    </source>
</evidence>
<dbReference type="InterPro" id="IPR001610">
    <property type="entry name" value="PAC"/>
</dbReference>
<dbReference type="InterPro" id="IPR003018">
    <property type="entry name" value="GAF"/>
</dbReference>
<dbReference type="EMBL" id="UGPB01000001">
    <property type="protein sequence ID" value="STY28833.1"/>
    <property type="molecule type" value="Genomic_DNA"/>
</dbReference>
<dbReference type="Gene3D" id="3.30.70.270">
    <property type="match status" value="1"/>
</dbReference>
<dbReference type="CDD" id="cd00130">
    <property type="entry name" value="PAS"/>
    <property type="match status" value="1"/>
</dbReference>
<feature type="transmembrane region" description="Helical" evidence="1">
    <location>
        <begin position="78"/>
        <end position="99"/>
    </location>
</feature>
<dbReference type="STRING" id="1122170.GCA_000701265_02008"/>
<dbReference type="SUPFAM" id="SSF55785">
    <property type="entry name" value="PYP-like sensor domain (PAS domain)"/>
    <property type="match status" value="1"/>
</dbReference>
<dbReference type="SUPFAM" id="SSF55781">
    <property type="entry name" value="GAF domain-like"/>
    <property type="match status" value="1"/>
</dbReference>
<dbReference type="Gene3D" id="3.30.450.20">
    <property type="entry name" value="PAS domain"/>
    <property type="match status" value="1"/>
</dbReference>
<dbReference type="InterPro" id="IPR050706">
    <property type="entry name" value="Cyclic-di-GMP_PDE-like"/>
</dbReference>
<dbReference type="SMART" id="SM00267">
    <property type="entry name" value="GGDEF"/>
    <property type="match status" value="1"/>
</dbReference>
<dbReference type="InterPro" id="IPR000014">
    <property type="entry name" value="PAS"/>
</dbReference>
<dbReference type="NCBIfam" id="TIGR00229">
    <property type="entry name" value="sensory_box"/>
    <property type="match status" value="1"/>
</dbReference>
<dbReference type="Pfam" id="PF13185">
    <property type="entry name" value="GAF_2"/>
    <property type="match status" value="1"/>
</dbReference>
<dbReference type="PROSITE" id="PS50113">
    <property type="entry name" value="PAC"/>
    <property type="match status" value="1"/>
</dbReference>
<dbReference type="AlphaFoldDB" id="A0A378LPY4"/>
<dbReference type="InterPro" id="IPR001633">
    <property type="entry name" value="EAL_dom"/>
</dbReference>
<protein>
    <submittedName>
        <fullName evidence="6">Inner membrane protein PLUS sensory box protein LssE</fullName>
    </submittedName>
</protein>
<keyword evidence="1" id="KW-0812">Transmembrane</keyword>
<dbReference type="InterPro" id="IPR029016">
    <property type="entry name" value="GAF-like_dom_sf"/>
</dbReference>
<dbReference type="Proteomes" id="UP000255297">
    <property type="component" value="Unassembled WGS sequence"/>
</dbReference>
<feature type="transmembrane region" description="Helical" evidence="1">
    <location>
        <begin position="190"/>
        <end position="214"/>
    </location>
</feature>